<dbReference type="AlphaFoldDB" id="A0A1F6TVH8"/>
<reference evidence="2 3" key="1">
    <citation type="journal article" date="2016" name="Nat. Commun.">
        <title>Thousands of microbial genomes shed light on interconnected biogeochemical processes in an aquifer system.</title>
        <authorList>
            <person name="Anantharaman K."/>
            <person name="Brown C.T."/>
            <person name="Hug L.A."/>
            <person name="Sharon I."/>
            <person name="Castelle C.J."/>
            <person name="Probst A.J."/>
            <person name="Thomas B.C."/>
            <person name="Singh A."/>
            <person name="Wilkins M.J."/>
            <person name="Karaoz U."/>
            <person name="Brodie E.L."/>
            <person name="Williams K.H."/>
            <person name="Hubbard S.S."/>
            <person name="Banfield J.F."/>
        </authorList>
    </citation>
    <scope>NUCLEOTIDE SEQUENCE [LARGE SCALE GENOMIC DNA]</scope>
</reference>
<proteinExistence type="predicted"/>
<gene>
    <name evidence="2" type="ORF">A2151_00135</name>
</gene>
<dbReference type="Proteomes" id="UP000178885">
    <property type="component" value="Unassembled WGS sequence"/>
</dbReference>
<evidence type="ECO:0000256" key="1">
    <source>
        <dbReference type="SAM" id="MobiDB-lite"/>
    </source>
</evidence>
<organism evidence="2 3">
    <name type="scientific">Candidatus Muproteobacteria bacterium RBG_16_65_34</name>
    <dbReference type="NCBI Taxonomy" id="1817760"/>
    <lineage>
        <taxon>Bacteria</taxon>
        <taxon>Pseudomonadati</taxon>
        <taxon>Pseudomonadota</taxon>
        <taxon>Candidatus Muproteobacteria</taxon>
    </lineage>
</organism>
<evidence type="ECO:0000313" key="3">
    <source>
        <dbReference type="Proteomes" id="UP000178885"/>
    </source>
</evidence>
<accession>A0A1F6TVH8</accession>
<protein>
    <submittedName>
        <fullName evidence="2">Uncharacterized protein</fullName>
    </submittedName>
</protein>
<feature type="region of interest" description="Disordered" evidence="1">
    <location>
        <begin position="1"/>
        <end position="27"/>
    </location>
</feature>
<comment type="caution">
    <text evidence="2">The sequence shown here is derived from an EMBL/GenBank/DDBJ whole genome shotgun (WGS) entry which is preliminary data.</text>
</comment>
<name>A0A1F6TVH8_9PROT</name>
<evidence type="ECO:0000313" key="2">
    <source>
        <dbReference type="EMBL" id="OGI49096.1"/>
    </source>
</evidence>
<dbReference type="EMBL" id="MFSU01000008">
    <property type="protein sequence ID" value="OGI49096.1"/>
    <property type="molecule type" value="Genomic_DNA"/>
</dbReference>
<sequence>MATRTGNQRIQRETGAGRTGKIISLPSPKRAAPGEGLVCRYGVVVGHTSIEGLELDEIEFLEAA</sequence>